<accession>A0A7D5P4M1</accession>
<dbReference type="AlphaFoldDB" id="A0A7D5P4M1"/>
<feature type="transmembrane region" description="Helical" evidence="1">
    <location>
        <begin position="125"/>
        <end position="151"/>
    </location>
</feature>
<dbReference type="InterPro" id="IPR025828">
    <property type="entry name" value="Put_sensor_dom"/>
</dbReference>
<dbReference type="OrthoDB" id="253413at2157"/>
<keyword evidence="1" id="KW-0812">Transmembrane</keyword>
<keyword evidence="1" id="KW-1133">Transmembrane helix</keyword>
<proteinExistence type="predicted"/>
<feature type="transmembrane region" description="Helical" evidence="1">
    <location>
        <begin position="51"/>
        <end position="74"/>
    </location>
</feature>
<dbReference type="EMBL" id="CP058910">
    <property type="protein sequence ID" value="QLH78104.1"/>
    <property type="molecule type" value="Genomic_DNA"/>
</dbReference>
<dbReference type="RefSeq" id="WP_179908026.1">
    <property type="nucleotide sequence ID" value="NZ_CP058910.1"/>
</dbReference>
<dbReference type="Proteomes" id="UP000509667">
    <property type="component" value="Chromosome"/>
</dbReference>
<dbReference type="KEGG" id="hrr:HZS55_12670"/>
<feature type="domain" description="Putative sensor" evidence="2">
    <location>
        <begin position="27"/>
        <end position="205"/>
    </location>
</feature>
<feature type="transmembrane region" description="Helical" evidence="1">
    <location>
        <begin position="171"/>
        <end position="194"/>
    </location>
</feature>
<sequence length="211" mass="22476">MTTTAGTALRRFVGVATDPQTYRNVSYLLLTFPLGLLYFTVLWGGGVAGVALLPLFLLGLPVLVGVLAVATHLADLETRLARGLLDSDVIYERPRPAEESLVEYVKRVTTDIRSYSALGYLLSKFAIGTAAFTALTTAAALSVALTFAPVLYDVPGFHYNFGVLTVESFPVALACSGAGVLVALLSLHACNLATRALDEYTKLMLGSERAE</sequence>
<evidence type="ECO:0000313" key="4">
    <source>
        <dbReference type="Proteomes" id="UP000509667"/>
    </source>
</evidence>
<gene>
    <name evidence="3" type="ORF">HZS55_12670</name>
</gene>
<keyword evidence="4" id="KW-1185">Reference proteome</keyword>
<name>A0A7D5P4M1_9EURY</name>
<dbReference type="GeneID" id="56078731"/>
<feature type="transmembrane region" description="Helical" evidence="1">
    <location>
        <begin position="27"/>
        <end position="45"/>
    </location>
</feature>
<evidence type="ECO:0000313" key="3">
    <source>
        <dbReference type="EMBL" id="QLH78104.1"/>
    </source>
</evidence>
<dbReference type="Pfam" id="PF13796">
    <property type="entry name" value="Sensor"/>
    <property type="match status" value="1"/>
</dbReference>
<protein>
    <submittedName>
        <fullName evidence="3">Sensor domain-containing protein</fullName>
    </submittedName>
</protein>
<organism evidence="3 4">
    <name type="scientific">Halosimplex rubrum</name>
    <dbReference type="NCBI Taxonomy" id="869889"/>
    <lineage>
        <taxon>Archaea</taxon>
        <taxon>Methanobacteriati</taxon>
        <taxon>Methanobacteriota</taxon>
        <taxon>Stenosarchaea group</taxon>
        <taxon>Halobacteria</taxon>
        <taxon>Halobacteriales</taxon>
        <taxon>Haloarculaceae</taxon>
        <taxon>Halosimplex</taxon>
    </lineage>
</organism>
<reference evidence="3 4" key="1">
    <citation type="submission" date="2020-07" db="EMBL/GenBank/DDBJ databases">
        <title>Halosimplex pelagicum sp. nov. and Halosimplex rubrum sp. nov., isolated from salted brown alga Laminaria, and emended description of the genus Halosimplex.</title>
        <authorList>
            <person name="Cui H."/>
        </authorList>
    </citation>
    <scope>NUCLEOTIDE SEQUENCE [LARGE SCALE GENOMIC DNA]</scope>
    <source>
        <strain evidence="3 4">R27</strain>
    </source>
</reference>
<evidence type="ECO:0000256" key="1">
    <source>
        <dbReference type="SAM" id="Phobius"/>
    </source>
</evidence>
<evidence type="ECO:0000259" key="2">
    <source>
        <dbReference type="Pfam" id="PF13796"/>
    </source>
</evidence>
<keyword evidence="1" id="KW-0472">Membrane</keyword>